<keyword evidence="1" id="KW-0067">ATP-binding</keyword>
<comment type="catalytic activity">
    <reaction evidence="1">
        <text>ATP + H2O = ADP + phosphate + H(+)</text>
        <dbReference type="Rhea" id="RHEA:13065"/>
        <dbReference type="ChEBI" id="CHEBI:15377"/>
        <dbReference type="ChEBI" id="CHEBI:15378"/>
        <dbReference type="ChEBI" id="CHEBI:30616"/>
        <dbReference type="ChEBI" id="CHEBI:43474"/>
        <dbReference type="ChEBI" id="CHEBI:456216"/>
        <dbReference type="EC" id="5.6.2.3"/>
    </reaction>
</comment>
<evidence type="ECO:0000256" key="1">
    <source>
        <dbReference type="RuleBase" id="RU363044"/>
    </source>
</evidence>
<dbReference type="GO" id="GO:0005524">
    <property type="term" value="F:ATP binding"/>
    <property type="evidence" value="ECO:0007669"/>
    <property type="project" value="UniProtKB-KW"/>
</dbReference>
<evidence type="ECO:0000256" key="2">
    <source>
        <dbReference type="SAM" id="MobiDB-lite"/>
    </source>
</evidence>
<keyword evidence="1" id="KW-0227">DNA damage</keyword>
<keyword evidence="5" id="KW-1185">Reference proteome</keyword>
<evidence type="ECO:0000313" key="5">
    <source>
        <dbReference type="Proteomes" id="UP001215280"/>
    </source>
</evidence>
<dbReference type="AlphaFoldDB" id="A0AAD7MQB3"/>
<dbReference type="Proteomes" id="UP001215280">
    <property type="component" value="Unassembled WGS sequence"/>
</dbReference>
<keyword evidence="1" id="KW-0547">Nucleotide-binding</keyword>
<dbReference type="Pfam" id="PF05970">
    <property type="entry name" value="PIF1"/>
    <property type="match status" value="1"/>
</dbReference>
<evidence type="ECO:0000313" key="4">
    <source>
        <dbReference type="EMBL" id="KAJ7727277.1"/>
    </source>
</evidence>
<keyword evidence="1" id="KW-0234">DNA repair</keyword>
<dbReference type="GO" id="GO:0000723">
    <property type="term" value="P:telomere maintenance"/>
    <property type="evidence" value="ECO:0007669"/>
    <property type="project" value="InterPro"/>
</dbReference>
<dbReference type="GO" id="GO:0016787">
    <property type="term" value="F:hydrolase activity"/>
    <property type="evidence" value="ECO:0007669"/>
    <property type="project" value="UniProtKB-KW"/>
</dbReference>
<dbReference type="GO" id="GO:0006310">
    <property type="term" value="P:DNA recombination"/>
    <property type="evidence" value="ECO:0007669"/>
    <property type="project" value="UniProtKB-KW"/>
</dbReference>
<comment type="similarity">
    <text evidence="1">Belongs to the helicase family.</text>
</comment>
<dbReference type="EMBL" id="JARJLG010000213">
    <property type="protein sequence ID" value="KAJ7727277.1"/>
    <property type="molecule type" value="Genomic_DNA"/>
</dbReference>
<keyword evidence="1" id="KW-0347">Helicase</keyword>
<dbReference type="InterPro" id="IPR027417">
    <property type="entry name" value="P-loop_NTPase"/>
</dbReference>
<name>A0AAD7MQB3_9AGAR</name>
<dbReference type="InterPro" id="IPR010285">
    <property type="entry name" value="DNA_helicase_pif1-like_DEAD"/>
</dbReference>
<accession>A0AAD7MQB3</accession>
<keyword evidence="1" id="KW-0378">Hydrolase</keyword>
<dbReference type="Gene3D" id="3.40.50.300">
    <property type="entry name" value="P-loop containing nucleotide triphosphate hydrolases"/>
    <property type="match status" value="1"/>
</dbReference>
<dbReference type="InterPro" id="IPR051055">
    <property type="entry name" value="PIF1_helicase"/>
</dbReference>
<dbReference type="SUPFAM" id="SSF52540">
    <property type="entry name" value="P-loop containing nucleoside triphosphate hydrolases"/>
    <property type="match status" value="1"/>
</dbReference>
<gene>
    <name evidence="4" type="ORF">DFH07DRAFT_970207</name>
</gene>
<proteinExistence type="inferred from homology"/>
<feature type="domain" description="DNA helicase Pif1-like DEAD-box helicase" evidence="3">
    <location>
        <begin position="210"/>
        <end position="353"/>
    </location>
</feature>
<sequence>MLALLKPWHQLTSLAQANYTFEEEFTTFTSNANESVKRVIANVAYYPECTDSAKRARELILAAPIAVDINNFIRRDTELAKIEDLQVDHTQDNVQLARNNRYTYSEWLYAEGAMSVAMDAGIFAEEPAESSGLLRGRTTIAEMTLFTEWDQKIKQMVRAQLLRPSNAIDVPTENENTHVRIPLPFVAAALPEEETSFVCNTKQQKAIDILNTEQRHTHDLIEAHTIRTLSGVRQKQLLMIVQGEGGTGKTVLLNAITHMFAYLRASDALAKTATTGVAASLVSGQTVHSWAGITPMEKEKEGEDGVASASTHTSAEKRKHNILPAKYLNIDECSMMTKKLLARLSQVVGGVQRCWGWRSVATFWGTERDAFR</sequence>
<feature type="region of interest" description="Disordered" evidence="2">
    <location>
        <begin position="296"/>
        <end position="316"/>
    </location>
</feature>
<evidence type="ECO:0000259" key="3">
    <source>
        <dbReference type="Pfam" id="PF05970"/>
    </source>
</evidence>
<keyword evidence="1" id="KW-0233">DNA recombination</keyword>
<comment type="cofactor">
    <cofactor evidence="1">
        <name>Mg(2+)</name>
        <dbReference type="ChEBI" id="CHEBI:18420"/>
    </cofactor>
</comment>
<comment type="caution">
    <text evidence="4">The sequence shown here is derived from an EMBL/GenBank/DDBJ whole genome shotgun (WGS) entry which is preliminary data.</text>
</comment>
<dbReference type="GO" id="GO:0006281">
    <property type="term" value="P:DNA repair"/>
    <property type="evidence" value="ECO:0007669"/>
    <property type="project" value="UniProtKB-KW"/>
</dbReference>
<organism evidence="4 5">
    <name type="scientific">Mycena maculata</name>
    <dbReference type="NCBI Taxonomy" id="230809"/>
    <lineage>
        <taxon>Eukaryota</taxon>
        <taxon>Fungi</taxon>
        <taxon>Dikarya</taxon>
        <taxon>Basidiomycota</taxon>
        <taxon>Agaricomycotina</taxon>
        <taxon>Agaricomycetes</taxon>
        <taxon>Agaricomycetidae</taxon>
        <taxon>Agaricales</taxon>
        <taxon>Marasmiineae</taxon>
        <taxon>Mycenaceae</taxon>
        <taxon>Mycena</taxon>
    </lineage>
</organism>
<dbReference type="EC" id="5.6.2.3" evidence="1"/>
<dbReference type="PANTHER" id="PTHR47642">
    <property type="entry name" value="ATP-DEPENDENT DNA HELICASE"/>
    <property type="match status" value="1"/>
</dbReference>
<protein>
    <recommendedName>
        <fullName evidence="1">ATP-dependent DNA helicase</fullName>
        <ecNumber evidence="1">5.6.2.3</ecNumber>
    </recommendedName>
</protein>
<dbReference type="GO" id="GO:0043139">
    <property type="term" value="F:5'-3' DNA helicase activity"/>
    <property type="evidence" value="ECO:0007669"/>
    <property type="project" value="UniProtKB-EC"/>
</dbReference>
<reference evidence="4" key="1">
    <citation type="submission" date="2023-03" db="EMBL/GenBank/DDBJ databases">
        <title>Massive genome expansion in bonnet fungi (Mycena s.s.) driven by repeated elements and novel gene families across ecological guilds.</title>
        <authorList>
            <consortium name="Lawrence Berkeley National Laboratory"/>
            <person name="Harder C.B."/>
            <person name="Miyauchi S."/>
            <person name="Viragh M."/>
            <person name="Kuo A."/>
            <person name="Thoen E."/>
            <person name="Andreopoulos B."/>
            <person name="Lu D."/>
            <person name="Skrede I."/>
            <person name="Drula E."/>
            <person name="Henrissat B."/>
            <person name="Morin E."/>
            <person name="Kohler A."/>
            <person name="Barry K."/>
            <person name="LaButti K."/>
            <person name="Morin E."/>
            <person name="Salamov A."/>
            <person name="Lipzen A."/>
            <person name="Mereny Z."/>
            <person name="Hegedus B."/>
            <person name="Baldrian P."/>
            <person name="Stursova M."/>
            <person name="Weitz H."/>
            <person name="Taylor A."/>
            <person name="Grigoriev I.V."/>
            <person name="Nagy L.G."/>
            <person name="Martin F."/>
            <person name="Kauserud H."/>
        </authorList>
    </citation>
    <scope>NUCLEOTIDE SEQUENCE</scope>
    <source>
        <strain evidence="4">CBHHK188m</strain>
    </source>
</reference>